<name>A0ABU7XJ48_9HYPH</name>
<keyword evidence="2" id="KW-1185">Reference proteome</keyword>
<dbReference type="RefSeq" id="WP_332082255.1">
    <property type="nucleotide sequence ID" value="NZ_JAZHYN010000035.1"/>
</dbReference>
<accession>A0ABU7XJ48</accession>
<proteinExistence type="predicted"/>
<evidence type="ECO:0000313" key="1">
    <source>
        <dbReference type="EMBL" id="MEF3367220.1"/>
    </source>
</evidence>
<dbReference type="InterPro" id="IPR009945">
    <property type="entry name" value="ATPase_inh_sub_z"/>
</dbReference>
<comment type="caution">
    <text evidence="1">The sequence shown here is derived from an EMBL/GenBank/DDBJ whole genome shotgun (WGS) entry which is preliminary data.</text>
</comment>
<sequence length="107" mass="12352">MSTFDQREDSFEKRFVHEEELQFRAEARRNKLFGLWAAEKLGKTGAEAQAYAESIVVKEVAPDADEQAIAQVKKDFEAAKVDQSEHQIRRNFEEFFVQAKEEIKAGK</sequence>
<dbReference type="EMBL" id="JAZHYN010000035">
    <property type="protein sequence ID" value="MEF3367220.1"/>
    <property type="molecule type" value="Genomic_DNA"/>
</dbReference>
<dbReference type="Proteomes" id="UP001350748">
    <property type="component" value="Unassembled WGS sequence"/>
</dbReference>
<reference evidence="1 2" key="1">
    <citation type="submission" date="2024-02" db="EMBL/GenBank/DDBJ databases">
        <authorList>
            <person name="Grouzdev D."/>
        </authorList>
    </citation>
    <scope>NUCLEOTIDE SEQUENCE [LARGE SCALE GENOMIC DNA]</scope>
    <source>
        <strain evidence="1 2">9N</strain>
    </source>
</reference>
<dbReference type="InterPro" id="IPR038293">
    <property type="entry name" value="ATPase_inh_sub_z_sf"/>
</dbReference>
<gene>
    <name evidence="1" type="ORF">V3H18_11810</name>
</gene>
<dbReference type="Pfam" id="PF07345">
    <property type="entry name" value="ATPaseInh_sub_z"/>
    <property type="match status" value="1"/>
</dbReference>
<organism evidence="1 2">
    <name type="scientific">Methylocystis borbori</name>
    <dbReference type="NCBI Taxonomy" id="3118750"/>
    <lineage>
        <taxon>Bacteria</taxon>
        <taxon>Pseudomonadati</taxon>
        <taxon>Pseudomonadota</taxon>
        <taxon>Alphaproteobacteria</taxon>
        <taxon>Hyphomicrobiales</taxon>
        <taxon>Methylocystaceae</taxon>
        <taxon>Methylocystis</taxon>
    </lineage>
</organism>
<evidence type="ECO:0000313" key="2">
    <source>
        <dbReference type="Proteomes" id="UP001350748"/>
    </source>
</evidence>
<dbReference type="PIRSF" id="PIRSF031780">
    <property type="entry name" value="UCP031780"/>
    <property type="match status" value="1"/>
</dbReference>
<dbReference type="Gene3D" id="1.10.790.20">
    <property type="entry name" value="Domain of unknown function DUF1476"/>
    <property type="match status" value="1"/>
</dbReference>
<protein>
    <submittedName>
        <fullName evidence="1">DUF1476 domain-containing protein</fullName>
    </submittedName>
</protein>